<organism evidence="6 7">
    <name type="scientific">Aequitasia blattaphilus</name>
    <dbReference type="NCBI Taxonomy" id="2949332"/>
    <lineage>
        <taxon>Bacteria</taxon>
        <taxon>Bacillati</taxon>
        <taxon>Bacillota</taxon>
        <taxon>Clostridia</taxon>
        <taxon>Lachnospirales</taxon>
        <taxon>Lachnospiraceae</taxon>
        <taxon>Aequitasia</taxon>
    </lineage>
</organism>
<feature type="domain" description="HTH dtxR-type" evidence="5">
    <location>
        <begin position="3"/>
        <end position="64"/>
    </location>
</feature>
<keyword evidence="3" id="KW-0238">DNA-binding</keyword>
<evidence type="ECO:0000256" key="3">
    <source>
        <dbReference type="ARBA" id="ARBA00023125"/>
    </source>
</evidence>
<sequence>MKLYTSKEDYLEAIFLLTKNNQEVRSIDLARHMGFSKPSISNAVAGLKEDGFLTVNEEGHLKLTVEGEKKGREVYEKHIYFKEMLVGAGVDPELAEKEACGIEHVVSYDTFQKIKKKLD</sequence>
<evidence type="ECO:0000256" key="1">
    <source>
        <dbReference type="ARBA" id="ARBA00007871"/>
    </source>
</evidence>
<proteinExistence type="inferred from homology"/>
<dbReference type="SMART" id="SM00529">
    <property type="entry name" value="HTH_DTXR"/>
    <property type="match status" value="1"/>
</dbReference>
<protein>
    <submittedName>
        <fullName evidence="6">Metal-dependent transcriptional regulator</fullName>
    </submittedName>
</protein>
<dbReference type="PROSITE" id="PS50944">
    <property type="entry name" value="HTH_DTXR"/>
    <property type="match status" value="1"/>
</dbReference>
<name>A0ABT1EFS9_9FIRM</name>
<reference evidence="6 7" key="1">
    <citation type="journal article" date="2022" name="Genome Biol. Evol.">
        <title>Host diet, physiology and behaviors set the stage for Lachnospiraceae cladogenesis.</title>
        <authorList>
            <person name="Vera-Ponce De Leon A."/>
            <person name="Schneider M."/>
            <person name="Jahnes B.C."/>
            <person name="Sadowski V."/>
            <person name="Camuy-Velez L.A."/>
            <person name="Duan J."/>
            <person name="Sabree Z.L."/>
        </authorList>
    </citation>
    <scope>NUCLEOTIDE SEQUENCE [LARGE SCALE GENOMIC DNA]</scope>
    <source>
        <strain evidence="6 7">PAL113</strain>
    </source>
</reference>
<dbReference type="InterPro" id="IPR036388">
    <property type="entry name" value="WH-like_DNA-bd_sf"/>
</dbReference>
<dbReference type="InterPro" id="IPR022687">
    <property type="entry name" value="HTH_DTXR"/>
</dbReference>
<keyword evidence="4" id="KW-0804">Transcription</keyword>
<gene>
    <name evidence="6" type="ORF">NK125_12945</name>
</gene>
<dbReference type="Gene3D" id="1.10.60.10">
    <property type="entry name" value="Iron dependent repressor, metal binding and dimerisation domain"/>
    <property type="match status" value="1"/>
</dbReference>
<accession>A0ABT1EFS9</accession>
<dbReference type="Pfam" id="PF02742">
    <property type="entry name" value="Fe_dep_repr_C"/>
    <property type="match status" value="1"/>
</dbReference>
<dbReference type="PANTHER" id="PTHR33238">
    <property type="entry name" value="IRON (METAL) DEPENDENT REPRESSOR, DTXR FAMILY"/>
    <property type="match status" value="1"/>
</dbReference>
<dbReference type="Proteomes" id="UP001523566">
    <property type="component" value="Unassembled WGS sequence"/>
</dbReference>
<keyword evidence="7" id="KW-1185">Reference proteome</keyword>
<dbReference type="InterPro" id="IPR050536">
    <property type="entry name" value="DtxR_MntR_Metal-Reg"/>
</dbReference>
<dbReference type="PANTHER" id="PTHR33238:SF7">
    <property type="entry name" value="IRON-DEPENDENT TRANSCRIPTIONAL REGULATOR"/>
    <property type="match status" value="1"/>
</dbReference>
<dbReference type="InterPro" id="IPR001367">
    <property type="entry name" value="Fe_dep_repressor"/>
</dbReference>
<dbReference type="Pfam" id="PF01325">
    <property type="entry name" value="Fe_dep_repress"/>
    <property type="match status" value="1"/>
</dbReference>
<dbReference type="InterPro" id="IPR036390">
    <property type="entry name" value="WH_DNA-bd_sf"/>
</dbReference>
<evidence type="ECO:0000259" key="5">
    <source>
        <dbReference type="PROSITE" id="PS50944"/>
    </source>
</evidence>
<dbReference type="SUPFAM" id="SSF46785">
    <property type="entry name" value="Winged helix' DNA-binding domain"/>
    <property type="match status" value="1"/>
</dbReference>
<evidence type="ECO:0000313" key="7">
    <source>
        <dbReference type="Proteomes" id="UP001523566"/>
    </source>
</evidence>
<dbReference type="Gene3D" id="1.10.10.10">
    <property type="entry name" value="Winged helix-like DNA-binding domain superfamily/Winged helix DNA-binding domain"/>
    <property type="match status" value="1"/>
</dbReference>
<evidence type="ECO:0000256" key="4">
    <source>
        <dbReference type="ARBA" id="ARBA00023163"/>
    </source>
</evidence>
<evidence type="ECO:0000313" key="6">
    <source>
        <dbReference type="EMBL" id="MCP1103312.1"/>
    </source>
</evidence>
<dbReference type="SUPFAM" id="SSF47979">
    <property type="entry name" value="Iron-dependent repressor protein, dimerization domain"/>
    <property type="match status" value="1"/>
</dbReference>
<dbReference type="InterPro" id="IPR036421">
    <property type="entry name" value="Fe_dep_repressor_sf"/>
</dbReference>
<keyword evidence="2" id="KW-0805">Transcription regulation</keyword>
<evidence type="ECO:0000256" key="2">
    <source>
        <dbReference type="ARBA" id="ARBA00023015"/>
    </source>
</evidence>
<dbReference type="InterPro" id="IPR022689">
    <property type="entry name" value="Iron_dep_repressor"/>
</dbReference>
<comment type="similarity">
    <text evidence="1">Belongs to the DtxR/MntR family.</text>
</comment>
<dbReference type="RefSeq" id="WP_262067086.1">
    <property type="nucleotide sequence ID" value="NZ_JAMXOD010000022.1"/>
</dbReference>
<dbReference type="EMBL" id="JAMZFW010000022">
    <property type="protein sequence ID" value="MCP1103312.1"/>
    <property type="molecule type" value="Genomic_DNA"/>
</dbReference>
<comment type="caution">
    <text evidence="6">The sequence shown here is derived from an EMBL/GenBank/DDBJ whole genome shotgun (WGS) entry which is preliminary data.</text>
</comment>